<name>A0ABQ1RQR1_9ALTE</name>
<organism evidence="2 3">
    <name type="scientific">Lacimicrobium alkaliphilum</name>
    <dbReference type="NCBI Taxonomy" id="1526571"/>
    <lineage>
        <taxon>Bacteria</taxon>
        <taxon>Pseudomonadati</taxon>
        <taxon>Pseudomonadota</taxon>
        <taxon>Gammaproteobacteria</taxon>
        <taxon>Alteromonadales</taxon>
        <taxon>Alteromonadaceae</taxon>
        <taxon>Lacimicrobium</taxon>
    </lineage>
</organism>
<protein>
    <submittedName>
        <fullName evidence="2">Uncharacterized protein</fullName>
    </submittedName>
</protein>
<sequence>MIKIQFIDKLNIPSMAKMANSDVDGKRKGLIWPFNTTLTSAKRHARVSPQDEMYVGGRSRAQPQPESLR</sequence>
<feature type="region of interest" description="Disordered" evidence="1">
    <location>
        <begin position="41"/>
        <end position="69"/>
    </location>
</feature>
<gene>
    <name evidence="2" type="ORF">GCM10011357_37010</name>
</gene>
<keyword evidence="3" id="KW-1185">Reference proteome</keyword>
<evidence type="ECO:0000313" key="2">
    <source>
        <dbReference type="EMBL" id="GGD78612.1"/>
    </source>
</evidence>
<evidence type="ECO:0000313" key="3">
    <source>
        <dbReference type="Proteomes" id="UP000614272"/>
    </source>
</evidence>
<comment type="caution">
    <text evidence="2">The sequence shown here is derived from an EMBL/GenBank/DDBJ whole genome shotgun (WGS) entry which is preliminary data.</text>
</comment>
<dbReference type="EMBL" id="BMGJ01000022">
    <property type="protein sequence ID" value="GGD78612.1"/>
    <property type="molecule type" value="Genomic_DNA"/>
</dbReference>
<dbReference type="Proteomes" id="UP000614272">
    <property type="component" value="Unassembled WGS sequence"/>
</dbReference>
<reference evidence="3" key="1">
    <citation type="journal article" date="2019" name="Int. J. Syst. Evol. Microbiol.">
        <title>The Global Catalogue of Microorganisms (GCM) 10K type strain sequencing project: providing services to taxonomists for standard genome sequencing and annotation.</title>
        <authorList>
            <consortium name="The Broad Institute Genomics Platform"/>
            <consortium name="The Broad Institute Genome Sequencing Center for Infectious Disease"/>
            <person name="Wu L."/>
            <person name="Ma J."/>
        </authorList>
    </citation>
    <scope>NUCLEOTIDE SEQUENCE [LARGE SCALE GENOMIC DNA]</scope>
    <source>
        <strain evidence="3">CGMCC 1.12923</strain>
    </source>
</reference>
<accession>A0ABQ1RQR1</accession>
<evidence type="ECO:0000256" key="1">
    <source>
        <dbReference type="SAM" id="MobiDB-lite"/>
    </source>
</evidence>
<proteinExistence type="predicted"/>